<keyword evidence="1" id="KW-1133">Transmembrane helix</keyword>
<dbReference type="EMBL" id="LCJG01000021">
    <property type="protein sequence ID" value="KKT72924.1"/>
    <property type="molecule type" value="Genomic_DNA"/>
</dbReference>
<organism evidence="2 3">
    <name type="scientific">Candidatus Collierbacteria bacterium GW2011_GWB1_44_6</name>
    <dbReference type="NCBI Taxonomy" id="1618384"/>
    <lineage>
        <taxon>Bacteria</taxon>
        <taxon>Candidatus Collieribacteriota</taxon>
    </lineage>
</organism>
<gene>
    <name evidence="2" type="ORF">UW68_C0021G0017</name>
</gene>
<dbReference type="Proteomes" id="UP000034835">
    <property type="component" value="Unassembled WGS sequence"/>
</dbReference>
<proteinExistence type="predicted"/>
<dbReference type="AlphaFoldDB" id="A0A0G1MLM5"/>
<reference evidence="2 3" key="1">
    <citation type="journal article" date="2015" name="Nature">
        <title>rRNA introns, odd ribosomes, and small enigmatic genomes across a large radiation of phyla.</title>
        <authorList>
            <person name="Brown C.T."/>
            <person name="Hug L.A."/>
            <person name="Thomas B.C."/>
            <person name="Sharon I."/>
            <person name="Castelle C.J."/>
            <person name="Singh A."/>
            <person name="Wilkins M.J."/>
            <person name="Williams K.H."/>
            <person name="Banfield J.F."/>
        </authorList>
    </citation>
    <scope>NUCLEOTIDE SEQUENCE [LARGE SCALE GENOMIC DNA]</scope>
</reference>
<evidence type="ECO:0000256" key="1">
    <source>
        <dbReference type="SAM" id="Phobius"/>
    </source>
</evidence>
<dbReference type="STRING" id="1618384.UW68_C0021G0017"/>
<accession>A0A0G1MLM5</accession>
<keyword evidence="1" id="KW-0812">Transmembrane</keyword>
<feature type="transmembrane region" description="Helical" evidence="1">
    <location>
        <begin position="42"/>
        <end position="65"/>
    </location>
</feature>
<feature type="transmembrane region" description="Helical" evidence="1">
    <location>
        <begin position="86"/>
        <end position="106"/>
    </location>
</feature>
<name>A0A0G1MLM5_9BACT</name>
<evidence type="ECO:0000313" key="3">
    <source>
        <dbReference type="Proteomes" id="UP000034835"/>
    </source>
</evidence>
<keyword evidence="1" id="KW-0472">Membrane</keyword>
<sequence>MSIINTVLAADTVDITGLEKTVNTELNLHSFTNLNDLLSNNVYVNLINTLFIFVGIIFFFNLILAGWDYMLSSGDPKKISAATTRLLNSFIGILMVFTAFVVVRLITTMLGLGTVAKPLI</sequence>
<evidence type="ECO:0000313" key="2">
    <source>
        <dbReference type="EMBL" id="KKT72924.1"/>
    </source>
</evidence>
<comment type="caution">
    <text evidence="2">The sequence shown here is derived from an EMBL/GenBank/DDBJ whole genome shotgun (WGS) entry which is preliminary data.</text>
</comment>
<protein>
    <submittedName>
        <fullName evidence="2">Uncharacterized protein</fullName>
    </submittedName>
</protein>